<evidence type="ECO:0000313" key="2">
    <source>
        <dbReference type="Proteomes" id="UP000265566"/>
    </source>
</evidence>
<dbReference type="EMBL" id="PSQE01000005">
    <property type="protein sequence ID" value="RHN56533.1"/>
    <property type="molecule type" value="Genomic_DNA"/>
</dbReference>
<comment type="caution">
    <text evidence="1">The sequence shown here is derived from an EMBL/GenBank/DDBJ whole genome shotgun (WGS) entry which is preliminary data.</text>
</comment>
<organism evidence="1 2">
    <name type="scientific">Medicago truncatula</name>
    <name type="common">Barrel medic</name>
    <name type="synonym">Medicago tribuloides</name>
    <dbReference type="NCBI Taxonomy" id="3880"/>
    <lineage>
        <taxon>Eukaryota</taxon>
        <taxon>Viridiplantae</taxon>
        <taxon>Streptophyta</taxon>
        <taxon>Embryophyta</taxon>
        <taxon>Tracheophyta</taxon>
        <taxon>Spermatophyta</taxon>
        <taxon>Magnoliopsida</taxon>
        <taxon>eudicotyledons</taxon>
        <taxon>Gunneridae</taxon>
        <taxon>Pentapetalae</taxon>
        <taxon>rosids</taxon>
        <taxon>fabids</taxon>
        <taxon>Fabales</taxon>
        <taxon>Fabaceae</taxon>
        <taxon>Papilionoideae</taxon>
        <taxon>50 kb inversion clade</taxon>
        <taxon>NPAAA clade</taxon>
        <taxon>Hologalegina</taxon>
        <taxon>IRL clade</taxon>
        <taxon>Trifolieae</taxon>
        <taxon>Medicago</taxon>
    </lineage>
</organism>
<proteinExistence type="predicted"/>
<name>A0A396HVK4_MEDTR</name>
<protein>
    <submittedName>
        <fullName evidence="1">Uncharacterized protein</fullName>
    </submittedName>
</protein>
<evidence type="ECO:0000313" key="1">
    <source>
        <dbReference type="EMBL" id="RHN56533.1"/>
    </source>
</evidence>
<reference evidence="2" key="1">
    <citation type="journal article" date="2018" name="Nat. Plants">
        <title>Whole-genome landscape of Medicago truncatula symbiotic genes.</title>
        <authorList>
            <person name="Pecrix Y."/>
            <person name="Staton S.E."/>
            <person name="Sallet E."/>
            <person name="Lelandais-Briere C."/>
            <person name="Moreau S."/>
            <person name="Carrere S."/>
            <person name="Blein T."/>
            <person name="Jardinaud M.F."/>
            <person name="Latrasse D."/>
            <person name="Zouine M."/>
            <person name="Zahm M."/>
            <person name="Kreplak J."/>
            <person name="Mayjonade B."/>
            <person name="Satge C."/>
            <person name="Perez M."/>
            <person name="Cauet S."/>
            <person name="Marande W."/>
            <person name="Chantry-Darmon C."/>
            <person name="Lopez-Roques C."/>
            <person name="Bouchez O."/>
            <person name="Berard A."/>
            <person name="Debelle F."/>
            <person name="Munos S."/>
            <person name="Bendahmane A."/>
            <person name="Berges H."/>
            <person name="Niebel A."/>
            <person name="Buitink J."/>
            <person name="Frugier F."/>
            <person name="Benhamed M."/>
            <person name="Crespi M."/>
            <person name="Gouzy J."/>
            <person name="Gamas P."/>
        </authorList>
    </citation>
    <scope>NUCLEOTIDE SEQUENCE [LARGE SCALE GENOMIC DNA]</scope>
    <source>
        <strain evidence="2">cv. Jemalong A17</strain>
    </source>
</reference>
<accession>A0A396HVK4</accession>
<dbReference type="AlphaFoldDB" id="A0A396HVK4"/>
<dbReference type="Gramene" id="rna31948">
    <property type="protein sequence ID" value="RHN56533.1"/>
    <property type="gene ID" value="gene31948"/>
</dbReference>
<dbReference type="Proteomes" id="UP000265566">
    <property type="component" value="Chromosome 5"/>
</dbReference>
<gene>
    <name evidence="1" type="ORF">MtrunA17_Chr5g0430491</name>
</gene>
<sequence>MYRFNTPFDGLTEEASLLIASTTSHTILQVSERIFLNYLSSHWTSSK</sequence>